<dbReference type="OrthoDB" id="4570799at2"/>
<sequence>MKFLVPGVASAVIGAVLGLGAVFGITAAASDNTRPDIDRSGNADSSLLNQVEYGSR</sequence>
<keyword evidence="3" id="KW-1185">Reference proteome</keyword>
<dbReference type="EMBL" id="FOAW01000010">
    <property type="protein sequence ID" value="SEL50989.1"/>
    <property type="molecule type" value="Genomic_DNA"/>
</dbReference>
<dbReference type="Pfam" id="PF11021">
    <property type="entry name" value="DUF2613"/>
    <property type="match status" value="1"/>
</dbReference>
<dbReference type="InterPro" id="IPR022566">
    <property type="entry name" value="DUF2613"/>
</dbReference>
<organism evidence="2 3">
    <name type="scientific">Rhodococcus maanshanensis</name>
    <dbReference type="NCBI Taxonomy" id="183556"/>
    <lineage>
        <taxon>Bacteria</taxon>
        <taxon>Bacillati</taxon>
        <taxon>Actinomycetota</taxon>
        <taxon>Actinomycetes</taxon>
        <taxon>Mycobacteriales</taxon>
        <taxon>Nocardiaceae</taxon>
        <taxon>Rhodococcus</taxon>
    </lineage>
</organism>
<dbReference type="AlphaFoldDB" id="A0A1H7QSX9"/>
<evidence type="ECO:0000313" key="2">
    <source>
        <dbReference type="EMBL" id="SEL50989.1"/>
    </source>
</evidence>
<reference evidence="3" key="1">
    <citation type="submission" date="2016-10" db="EMBL/GenBank/DDBJ databases">
        <authorList>
            <person name="Varghese N."/>
            <person name="Submissions S."/>
        </authorList>
    </citation>
    <scope>NUCLEOTIDE SEQUENCE [LARGE SCALE GENOMIC DNA]</scope>
    <source>
        <strain evidence="3">DSM 44675</strain>
    </source>
</reference>
<protein>
    <recommendedName>
        <fullName evidence="4">DUF2613 domain-containing protein</fullName>
    </recommendedName>
</protein>
<dbReference type="Proteomes" id="UP000198677">
    <property type="component" value="Unassembled WGS sequence"/>
</dbReference>
<evidence type="ECO:0008006" key="4">
    <source>
        <dbReference type="Google" id="ProtNLM"/>
    </source>
</evidence>
<proteinExistence type="predicted"/>
<evidence type="ECO:0000256" key="1">
    <source>
        <dbReference type="SAM" id="MobiDB-lite"/>
    </source>
</evidence>
<accession>A0A1H7QSX9</accession>
<gene>
    <name evidence="2" type="ORF">SAMN05444583_11023</name>
</gene>
<feature type="region of interest" description="Disordered" evidence="1">
    <location>
        <begin position="32"/>
        <end position="56"/>
    </location>
</feature>
<name>A0A1H7QSX9_9NOCA</name>
<evidence type="ECO:0000313" key="3">
    <source>
        <dbReference type="Proteomes" id="UP000198677"/>
    </source>
</evidence>
<dbReference type="RefSeq" id="WP_072753601.1">
    <property type="nucleotide sequence ID" value="NZ_FOAW01000010.1"/>
</dbReference>